<dbReference type="Proteomes" id="UP000297608">
    <property type="component" value="Unassembled WGS sequence"/>
</dbReference>
<protein>
    <recommendedName>
        <fullName evidence="2">Transcription factor zinc-finger domain-containing protein</fullName>
    </recommendedName>
</protein>
<evidence type="ECO:0000259" key="2">
    <source>
        <dbReference type="Pfam" id="PF13453"/>
    </source>
</evidence>
<comment type="caution">
    <text evidence="3">The sequence shown here is derived from an EMBL/GenBank/DDBJ whole genome shotgun (WGS) entry which is preliminary data.</text>
</comment>
<feature type="domain" description="Transcription factor zinc-finger" evidence="2">
    <location>
        <begin position="2"/>
        <end position="41"/>
    </location>
</feature>
<organism evidence="3 4">
    <name type="scientific">Cryobacterium algoricola</name>
    <dbReference type="NCBI Taxonomy" id="1259183"/>
    <lineage>
        <taxon>Bacteria</taxon>
        <taxon>Bacillati</taxon>
        <taxon>Actinomycetota</taxon>
        <taxon>Actinomycetes</taxon>
        <taxon>Micrococcales</taxon>
        <taxon>Microbacteriaceae</taxon>
        <taxon>Cryobacterium</taxon>
    </lineage>
</organism>
<dbReference type="RefSeq" id="WP_134534419.1">
    <property type="nucleotide sequence ID" value="NZ_SOFG01000011.1"/>
</dbReference>
<sequence length="102" mass="11117">MNCPQDGAVLVVANRTGIEIDVCPICKGVWLDRGELDKVIALADTRRRPGRPPSLPPLRARNSASEDMDTPLVGTVKEDTPRGENRLADLFAETPPPLDRTT</sequence>
<evidence type="ECO:0000313" key="4">
    <source>
        <dbReference type="Proteomes" id="UP000297608"/>
    </source>
</evidence>
<dbReference type="Pfam" id="PF13453">
    <property type="entry name" value="Zn_ribbon_TFIIB"/>
    <property type="match status" value="1"/>
</dbReference>
<evidence type="ECO:0000313" key="3">
    <source>
        <dbReference type="EMBL" id="TFB87263.1"/>
    </source>
</evidence>
<gene>
    <name evidence="3" type="ORF">E3O44_09055</name>
</gene>
<proteinExistence type="predicted"/>
<feature type="compositionally biased region" description="Basic and acidic residues" evidence="1">
    <location>
        <begin position="76"/>
        <end position="87"/>
    </location>
</feature>
<reference evidence="3 4" key="1">
    <citation type="submission" date="2019-03" db="EMBL/GenBank/DDBJ databases">
        <title>Genomics of glacier-inhabiting Cryobacterium strains.</title>
        <authorList>
            <person name="Liu Q."/>
            <person name="Xin Y.-H."/>
        </authorList>
    </citation>
    <scope>NUCLEOTIDE SEQUENCE [LARGE SCALE GENOMIC DNA]</scope>
    <source>
        <strain evidence="3 4">MDB2-B</strain>
    </source>
</reference>
<feature type="region of interest" description="Disordered" evidence="1">
    <location>
        <begin position="46"/>
        <end position="102"/>
    </location>
</feature>
<accession>A0ABY2ICF0</accession>
<name>A0ABY2ICF0_9MICO</name>
<evidence type="ECO:0000256" key="1">
    <source>
        <dbReference type="SAM" id="MobiDB-lite"/>
    </source>
</evidence>
<keyword evidence="4" id="KW-1185">Reference proteome</keyword>
<dbReference type="InterPro" id="IPR027392">
    <property type="entry name" value="TF_Znf"/>
</dbReference>
<dbReference type="EMBL" id="SOFG01000011">
    <property type="protein sequence ID" value="TFB87263.1"/>
    <property type="molecule type" value="Genomic_DNA"/>
</dbReference>